<comment type="catalytic activity">
    <reaction evidence="1">
        <text>ATP + protein L-histidine = ADP + protein N-phospho-L-histidine.</text>
        <dbReference type="EC" id="2.7.13.3"/>
    </reaction>
</comment>
<dbReference type="InterPro" id="IPR003594">
    <property type="entry name" value="HATPase_dom"/>
</dbReference>
<dbReference type="NCBIfam" id="TIGR00229">
    <property type="entry name" value="sensory_box"/>
    <property type="match status" value="6"/>
</dbReference>
<evidence type="ECO:0000256" key="8">
    <source>
        <dbReference type="ARBA" id="ARBA00022777"/>
    </source>
</evidence>
<dbReference type="InterPro" id="IPR004358">
    <property type="entry name" value="Sig_transdc_His_kin-like_C"/>
</dbReference>
<dbReference type="SUPFAM" id="SSF55874">
    <property type="entry name" value="ATPase domain of HSP90 chaperone/DNA topoisomerase II/histidine kinase"/>
    <property type="match status" value="1"/>
</dbReference>
<gene>
    <name evidence="15" type="ORF">LMG27198_36850</name>
</gene>
<dbReference type="SUPFAM" id="SSF47384">
    <property type="entry name" value="Homodimeric domain of signal transducing histidine kinase"/>
    <property type="match status" value="1"/>
</dbReference>
<dbReference type="SUPFAM" id="SSF55785">
    <property type="entry name" value="PYP-like sensor domain (PAS domain)"/>
    <property type="match status" value="6"/>
</dbReference>
<dbReference type="Gene3D" id="1.10.287.130">
    <property type="match status" value="1"/>
</dbReference>
<feature type="domain" description="PAC" evidence="14">
    <location>
        <begin position="202"/>
        <end position="255"/>
    </location>
</feature>
<dbReference type="InterPro" id="IPR003661">
    <property type="entry name" value="HisK_dim/P_dom"/>
</dbReference>
<dbReference type="Gene3D" id="3.30.565.10">
    <property type="entry name" value="Histidine kinase-like ATPase, C-terminal domain"/>
    <property type="match status" value="1"/>
</dbReference>
<keyword evidence="11" id="KW-0472">Membrane</keyword>
<feature type="domain" description="PAC" evidence="14">
    <location>
        <begin position="722"/>
        <end position="773"/>
    </location>
</feature>
<dbReference type="Pfam" id="PF00512">
    <property type="entry name" value="HisKA"/>
    <property type="match status" value="1"/>
</dbReference>
<dbReference type="InterPro" id="IPR052162">
    <property type="entry name" value="Sensor_kinase/Photoreceptor"/>
</dbReference>
<evidence type="ECO:0000256" key="2">
    <source>
        <dbReference type="ARBA" id="ARBA00004236"/>
    </source>
</evidence>
<reference evidence="15" key="1">
    <citation type="journal article" date="2023" name="Int. J. Syst. Evol. Microbiol.">
        <title>Methylocystis iwaonis sp. nov., a type II methane-oxidizing bacterium from surface soil of a rice paddy field in Japan, and emended description of the genus Methylocystis (ex Whittenbury et al. 1970) Bowman et al. 1993.</title>
        <authorList>
            <person name="Kaise H."/>
            <person name="Sawadogo J.B."/>
            <person name="Alam M.S."/>
            <person name="Ueno C."/>
            <person name="Dianou D."/>
            <person name="Shinjo R."/>
            <person name="Asakawa S."/>
        </authorList>
    </citation>
    <scope>NUCLEOTIDE SEQUENCE</scope>
    <source>
        <strain evidence="15">LMG27198</strain>
    </source>
</reference>
<evidence type="ECO:0000256" key="1">
    <source>
        <dbReference type="ARBA" id="ARBA00000085"/>
    </source>
</evidence>
<evidence type="ECO:0000256" key="10">
    <source>
        <dbReference type="ARBA" id="ARBA00023012"/>
    </source>
</evidence>
<evidence type="ECO:0000256" key="11">
    <source>
        <dbReference type="ARBA" id="ARBA00023136"/>
    </source>
</evidence>
<dbReference type="GO" id="GO:0000155">
    <property type="term" value="F:phosphorelay sensor kinase activity"/>
    <property type="evidence" value="ECO:0007669"/>
    <property type="project" value="InterPro"/>
</dbReference>
<evidence type="ECO:0000313" key="15">
    <source>
        <dbReference type="EMBL" id="GLI94693.1"/>
    </source>
</evidence>
<keyword evidence="10" id="KW-0902">Two-component regulatory system</keyword>
<feature type="domain" description="PAS" evidence="13">
    <location>
        <begin position="256"/>
        <end position="329"/>
    </location>
</feature>
<dbReference type="EC" id="2.7.13.3" evidence="3"/>
<evidence type="ECO:0000259" key="14">
    <source>
        <dbReference type="PROSITE" id="PS50113"/>
    </source>
</evidence>
<proteinExistence type="predicted"/>
<evidence type="ECO:0000256" key="6">
    <source>
        <dbReference type="ARBA" id="ARBA00022679"/>
    </source>
</evidence>
<evidence type="ECO:0000256" key="7">
    <source>
        <dbReference type="ARBA" id="ARBA00022741"/>
    </source>
</evidence>
<feature type="domain" description="PAS" evidence="13">
    <location>
        <begin position="650"/>
        <end position="704"/>
    </location>
</feature>
<dbReference type="EMBL" id="BSEC01000001">
    <property type="protein sequence ID" value="GLI94693.1"/>
    <property type="molecule type" value="Genomic_DNA"/>
</dbReference>
<dbReference type="SMART" id="SM00387">
    <property type="entry name" value="HATPase_c"/>
    <property type="match status" value="1"/>
</dbReference>
<feature type="domain" description="PAC" evidence="14">
    <location>
        <begin position="73"/>
        <end position="125"/>
    </location>
</feature>
<dbReference type="InterPro" id="IPR036097">
    <property type="entry name" value="HisK_dim/P_sf"/>
</dbReference>
<dbReference type="InterPro" id="IPR013656">
    <property type="entry name" value="PAS_4"/>
</dbReference>
<dbReference type="InterPro" id="IPR035965">
    <property type="entry name" value="PAS-like_dom_sf"/>
</dbReference>
<dbReference type="PRINTS" id="PR00344">
    <property type="entry name" value="BCTRLSENSOR"/>
</dbReference>
<dbReference type="InterPro" id="IPR000014">
    <property type="entry name" value="PAS"/>
</dbReference>
<dbReference type="GO" id="GO:0005886">
    <property type="term" value="C:plasma membrane"/>
    <property type="evidence" value="ECO:0007669"/>
    <property type="project" value="UniProtKB-SubCell"/>
</dbReference>
<dbReference type="Gene3D" id="3.30.450.20">
    <property type="entry name" value="PAS domain"/>
    <property type="match status" value="6"/>
</dbReference>
<dbReference type="AlphaFoldDB" id="A0A9W6GX52"/>
<dbReference type="CDD" id="cd00130">
    <property type="entry name" value="PAS"/>
    <property type="match status" value="6"/>
</dbReference>
<keyword evidence="9" id="KW-0067">ATP-binding</keyword>
<dbReference type="SMART" id="SM00091">
    <property type="entry name" value="PAS"/>
    <property type="match status" value="6"/>
</dbReference>
<comment type="subcellular location">
    <subcellularLocation>
        <location evidence="2">Cell membrane</location>
    </subcellularLocation>
</comment>
<name>A0A9W6GX52_9HYPH</name>
<keyword evidence="4" id="KW-1003">Cell membrane</keyword>
<comment type="caution">
    <text evidence="15">The sequence shown here is derived from an EMBL/GenBank/DDBJ whole genome shotgun (WGS) entry which is preliminary data.</text>
</comment>
<dbReference type="SMART" id="SM00086">
    <property type="entry name" value="PAC"/>
    <property type="match status" value="6"/>
</dbReference>
<dbReference type="Pfam" id="PF08447">
    <property type="entry name" value="PAS_3"/>
    <property type="match status" value="3"/>
</dbReference>
<sequence length="1013" mass="115902">MYTSELCQFIEQAPVAAAMFDREMRYVAISERWLADRNLDKTIIGRTVYEVYPDVDAKFRDFYNRALAGETISRSEDRFEIPHGSVEWVRWEMRPWRDSRGEIGGLVIFAEDITERKRIEEALRRSEERYREAIEASNGGIWEWDLLANTVVFSSTFYRMLGYEPLKNISHSTEFGLSLMHPDDRLWAPKAALNRLWSIGHYQLEFRLRANDGAYRWILSRAKVVARSDSGAPIRAVGTHTDFTDERMAKEDLQRSEERFRLAIDATNDGLWDWWLITGRADYSPAYFRMLGYEQSECEAEAASFWIDHLHPNERERIVTLSRKLLNSPGHYELEFRLRAKDGSYKWILSRGKVVEWSKTGEPVRAVGTHTDITDRKNAEQRLLQRESELRQKHEELEALYQNAPIGLAAFDTQLRYLRINQRLAQIGGLPPDAHIGRTIPEILPSMAPIIEEAARAVLAGQSPIKNRELSGKTFAHPGGRRYFTDSWYPIFDDQGTIQGCGVVVDDITQRKETELILRQTSERLELAQSAALIGIWDWDLLTGEAFVNDQWRAIYGISASKAVSYEEFLARLHPADRESFLNTEKRAFAGGGAIEGEMRIVREEDGETRWVAHKGRFFFASNGQPTRAMGAVWDITPLKEAQAVALQRSEDRYWRMINAAQEGIWLLDAEAKTTFVNPKMAQLLGYTTEEMLGRHLLDFADEEWRRIAQEKLIDRTGGIVETHDFKFRRKDGAEIWTLMSCAPVFDGDTYQGALAMVLDFTERRRFEEERARHIEELNRIDRQKDEFIATLGHELRTPLASIKLAADLMAGDLALPERHRARLTRMERQIQHLNVIVEDVLDASRLASGKIRLNQEVIDIKMVLAQIEDFHQSRCKQKGIRLRMDLADQALLVYGDSVRLTQIFSNLLDNAEKFTHQGGTVHLVASQQMDDVVVVIRDTGIGIPSEQIEWIFQPFSQIQDGSGRATKGIGIGLSLARKLVELHGGHIEGHSEGLGKGSDFVVRLPISSQHTA</sequence>
<keyword evidence="6" id="KW-0808">Transferase</keyword>
<dbReference type="PROSITE" id="PS50113">
    <property type="entry name" value="PAC"/>
    <property type="match status" value="6"/>
</dbReference>
<dbReference type="PROSITE" id="PS50112">
    <property type="entry name" value="PAS"/>
    <property type="match status" value="4"/>
</dbReference>
<keyword evidence="8 15" id="KW-0418">Kinase</keyword>
<dbReference type="RefSeq" id="WP_281804840.1">
    <property type="nucleotide sequence ID" value="NZ_BSEC01000001.1"/>
</dbReference>
<dbReference type="PANTHER" id="PTHR43304:SF1">
    <property type="entry name" value="PAC DOMAIN-CONTAINING PROTEIN"/>
    <property type="match status" value="1"/>
</dbReference>
<dbReference type="FunFam" id="3.30.565.10:FF:000023">
    <property type="entry name" value="PAS domain-containing sensor histidine kinase"/>
    <property type="match status" value="1"/>
</dbReference>
<evidence type="ECO:0000256" key="4">
    <source>
        <dbReference type="ARBA" id="ARBA00022475"/>
    </source>
</evidence>
<dbReference type="InterPro" id="IPR013655">
    <property type="entry name" value="PAS_fold_3"/>
</dbReference>
<feature type="domain" description="PAC" evidence="14">
    <location>
        <begin position="332"/>
        <end position="385"/>
    </location>
</feature>
<feature type="domain" description="Histidine kinase" evidence="12">
    <location>
        <begin position="791"/>
        <end position="1009"/>
    </location>
</feature>
<evidence type="ECO:0000256" key="3">
    <source>
        <dbReference type="ARBA" id="ARBA00012438"/>
    </source>
</evidence>
<dbReference type="Gene3D" id="2.10.70.100">
    <property type="match status" value="1"/>
</dbReference>
<dbReference type="InterPro" id="IPR001610">
    <property type="entry name" value="PAC"/>
</dbReference>
<keyword evidence="5" id="KW-0597">Phosphoprotein</keyword>
<organism evidence="15 16">
    <name type="scientific">Methylocystis echinoides</name>
    <dbReference type="NCBI Taxonomy" id="29468"/>
    <lineage>
        <taxon>Bacteria</taxon>
        <taxon>Pseudomonadati</taxon>
        <taxon>Pseudomonadota</taxon>
        <taxon>Alphaproteobacteria</taxon>
        <taxon>Hyphomicrobiales</taxon>
        <taxon>Methylocystaceae</taxon>
        <taxon>Methylocystis</taxon>
    </lineage>
</organism>
<dbReference type="PROSITE" id="PS50109">
    <property type="entry name" value="HIS_KIN"/>
    <property type="match status" value="1"/>
</dbReference>
<evidence type="ECO:0000313" key="16">
    <source>
        <dbReference type="Proteomes" id="UP001144323"/>
    </source>
</evidence>
<dbReference type="Pfam" id="PF02518">
    <property type="entry name" value="HATPase_c"/>
    <property type="match status" value="1"/>
</dbReference>
<evidence type="ECO:0000259" key="12">
    <source>
        <dbReference type="PROSITE" id="PS50109"/>
    </source>
</evidence>
<feature type="domain" description="PAC" evidence="14">
    <location>
        <begin position="468"/>
        <end position="520"/>
    </location>
</feature>
<dbReference type="GO" id="GO:0005524">
    <property type="term" value="F:ATP binding"/>
    <property type="evidence" value="ECO:0007669"/>
    <property type="project" value="UniProtKB-KW"/>
</dbReference>
<dbReference type="Pfam" id="PF08448">
    <property type="entry name" value="PAS_4"/>
    <property type="match status" value="2"/>
</dbReference>
<dbReference type="Pfam" id="PF00989">
    <property type="entry name" value="PAS"/>
    <property type="match status" value="1"/>
</dbReference>
<dbReference type="InterPro" id="IPR013767">
    <property type="entry name" value="PAS_fold"/>
</dbReference>
<feature type="domain" description="PAS" evidence="13">
    <location>
        <begin position="393"/>
        <end position="462"/>
    </location>
</feature>
<evidence type="ECO:0000259" key="13">
    <source>
        <dbReference type="PROSITE" id="PS50112"/>
    </source>
</evidence>
<evidence type="ECO:0000256" key="5">
    <source>
        <dbReference type="ARBA" id="ARBA00022553"/>
    </source>
</evidence>
<keyword evidence="7" id="KW-0547">Nucleotide-binding</keyword>
<keyword evidence="16" id="KW-1185">Reference proteome</keyword>
<dbReference type="InterPro" id="IPR005467">
    <property type="entry name" value="His_kinase_dom"/>
</dbReference>
<dbReference type="InterPro" id="IPR000700">
    <property type="entry name" value="PAS-assoc_C"/>
</dbReference>
<dbReference type="CDD" id="cd00082">
    <property type="entry name" value="HisKA"/>
    <property type="match status" value="1"/>
</dbReference>
<accession>A0A9W6GX52</accession>
<evidence type="ECO:0000256" key="9">
    <source>
        <dbReference type="ARBA" id="ARBA00022840"/>
    </source>
</evidence>
<dbReference type="InterPro" id="IPR036890">
    <property type="entry name" value="HATPase_C_sf"/>
</dbReference>
<feature type="domain" description="PAS" evidence="13">
    <location>
        <begin position="126"/>
        <end position="185"/>
    </location>
</feature>
<dbReference type="SMART" id="SM00388">
    <property type="entry name" value="HisKA"/>
    <property type="match status" value="1"/>
</dbReference>
<dbReference type="Proteomes" id="UP001144323">
    <property type="component" value="Unassembled WGS sequence"/>
</dbReference>
<feature type="domain" description="PAC" evidence="14">
    <location>
        <begin position="595"/>
        <end position="648"/>
    </location>
</feature>
<dbReference type="PANTHER" id="PTHR43304">
    <property type="entry name" value="PHYTOCHROME-LIKE PROTEIN CPH1"/>
    <property type="match status" value="1"/>
</dbReference>
<protein>
    <recommendedName>
        <fullName evidence="3">histidine kinase</fullName>
        <ecNumber evidence="3">2.7.13.3</ecNumber>
    </recommendedName>
</protein>